<reference evidence="7 8" key="1">
    <citation type="submission" date="2012-08" db="EMBL/GenBank/DDBJ databases">
        <title>Oryza genome evolution.</title>
        <authorList>
            <person name="Wing R.A."/>
        </authorList>
    </citation>
    <scope>NUCLEOTIDE SEQUENCE</scope>
</reference>
<dbReference type="GO" id="GO:0016757">
    <property type="term" value="F:glycosyltransferase activity"/>
    <property type="evidence" value="ECO:0007669"/>
    <property type="project" value="UniProtKB-KW"/>
</dbReference>
<dbReference type="STRING" id="77586.A0A0D9WTS0"/>
<keyword evidence="5" id="KW-0325">Glycoprotein</keyword>
<dbReference type="Gramene" id="LPERR06G21940.1">
    <property type="protein sequence ID" value="LPERR06G21940.1"/>
    <property type="gene ID" value="LPERR06G21940"/>
</dbReference>
<evidence type="ECO:0000313" key="7">
    <source>
        <dbReference type="EnsemblPlants" id="LPERR06G21940.1"/>
    </source>
</evidence>
<feature type="transmembrane region" description="Helical" evidence="6">
    <location>
        <begin position="12"/>
        <end position="32"/>
    </location>
</feature>
<evidence type="ECO:0000256" key="3">
    <source>
        <dbReference type="ARBA" id="ARBA00022679"/>
    </source>
</evidence>
<dbReference type="PANTHER" id="PTHR31042">
    <property type="entry name" value="CORE-2/I-BRANCHING BETA-1,6-N-ACETYLGLUCOSAMINYLTRANSFERASE FAMILY PROTEIN-RELATED"/>
    <property type="match status" value="1"/>
</dbReference>
<dbReference type="Pfam" id="PF02485">
    <property type="entry name" value="Branch"/>
    <property type="match status" value="2"/>
</dbReference>
<keyword evidence="6" id="KW-0812">Transmembrane</keyword>
<dbReference type="PANTHER" id="PTHR31042:SF116">
    <property type="entry name" value="OS06G0700500 PROTEIN"/>
    <property type="match status" value="1"/>
</dbReference>
<comment type="subcellular location">
    <subcellularLocation>
        <location evidence="1">Membrane</location>
        <topology evidence="1">Single-pass type II membrane protein</topology>
    </subcellularLocation>
</comment>
<dbReference type="eggNOG" id="ENOG502QU30">
    <property type="taxonomic scope" value="Eukaryota"/>
</dbReference>
<dbReference type="GO" id="GO:0016020">
    <property type="term" value="C:membrane"/>
    <property type="evidence" value="ECO:0007669"/>
    <property type="project" value="UniProtKB-SubCell"/>
</dbReference>
<name>A0A0D9WTS0_9ORYZ</name>
<sequence length="349" mass="40703">MAPRNRPSARRPLWIVILIAFVCAVAIGVYLYTPQHYTPCYLVSSNSCSSRPPPEPARVYTDDEIAARVVIRDIILAQPVQSKNPKIAFMFLTPSSLPFEKLWEKFFMGHEDRYTIYVHASRERPVHASPIFNGRDIRSEKIPILILCSRYSCVPLHNFDYVYSYLMETNISFVDCFDDPGPHGAGRYSDHMLPEIVKQDWRKGAQWFTVKRQHAVLILSDFLYYAKFKRYCKPGNEWHNCYSDEHYLPTLFNMVDPTGIANWSVTHVDWSEGKWHPKVYRAVDTSFELLKNISSIDESIHVSSNAKHQVQRRPCLWNGMKRPCYLFARKFYPEALDNLMNIFSNFTII</sequence>
<reference evidence="8" key="2">
    <citation type="submission" date="2013-12" db="EMBL/GenBank/DDBJ databases">
        <authorList>
            <person name="Yu Y."/>
            <person name="Lee S."/>
            <person name="de Baynast K."/>
            <person name="Wissotski M."/>
            <person name="Liu L."/>
            <person name="Talag J."/>
            <person name="Goicoechea J."/>
            <person name="Angelova A."/>
            <person name="Jetty R."/>
            <person name="Kudrna D."/>
            <person name="Golser W."/>
            <person name="Rivera L."/>
            <person name="Zhang J."/>
            <person name="Wing R."/>
        </authorList>
    </citation>
    <scope>NUCLEOTIDE SEQUENCE</scope>
</reference>
<evidence type="ECO:0000313" key="8">
    <source>
        <dbReference type="Proteomes" id="UP000032180"/>
    </source>
</evidence>
<dbReference type="Proteomes" id="UP000032180">
    <property type="component" value="Chromosome 6"/>
</dbReference>
<accession>A0A0D9WTS0</accession>
<dbReference type="InterPro" id="IPR044174">
    <property type="entry name" value="BC10-like"/>
</dbReference>
<keyword evidence="3" id="KW-0808">Transferase</keyword>
<evidence type="ECO:0000256" key="5">
    <source>
        <dbReference type="ARBA" id="ARBA00023180"/>
    </source>
</evidence>
<dbReference type="AlphaFoldDB" id="A0A0D9WTS0"/>
<dbReference type="InterPro" id="IPR003406">
    <property type="entry name" value="Glyco_trans_14"/>
</dbReference>
<keyword evidence="8" id="KW-1185">Reference proteome</keyword>
<evidence type="ECO:0000256" key="2">
    <source>
        <dbReference type="ARBA" id="ARBA00022676"/>
    </source>
</evidence>
<keyword evidence="2" id="KW-0328">Glycosyltransferase</keyword>
<keyword evidence="4 6" id="KW-0472">Membrane</keyword>
<proteinExistence type="predicted"/>
<dbReference type="EnsemblPlants" id="LPERR06G21940.1">
    <property type="protein sequence ID" value="LPERR06G21940.1"/>
    <property type="gene ID" value="LPERR06G21940"/>
</dbReference>
<organism evidence="7 8">
    <name type="scientific">Leersia perrieri</name>
    <dbReference type="NCBI Taxonomy" id="77586"/>
    <lineage>
        <taxon>Eukaryota</taxon>
        <taxon>Viridiplantae</taxon>
        <taxon>Streptophyta</taxon>
        <taxon>Embryophyta</taxon>
        <taxon>Tracheophyta</taxon>
        <taxon>Spermatophyta</taxon>
        <taxon>Magnoliopsida</taxon>
        <taxon>Liliopsida</taxon>
        <taxon>Poales</taxon>
        <taxon>Poaceae</taxon>
        <taxon>BOP clade</taxon>
        <taxon>Oryzoideae</taxon>
        <taxon>Oryzeae</taxon>
        <taxon>Oryzinae</taxon>
        <taxon>Leersia</taxon>
    </lineage>
</organism>
<reference evidence="7" key="3">
    <citation type="submission" date="2015-04" db="UniProtKB">
        <authorList>
            <consortium name="EnsemblPlants"/>
        </authorList>
    </citation>
    <scope>IDENTIFICATION</scope>
</reference>
<protein>
    <submittedName>
        <fullName evidence="7">Uncharacterized protein</fullName>
    </submittedName>
</protein>
<evidence type="ECO:0000256" key="6">
    <source>
        <dbReference type="SAM" id="Phobius"/>
    </source>
</evidence>
<evidence type="ECO:0000256" key="4">
    <source>
        <dbReference type="ARBA" id="ARBA00023136"/>
    </source>
</evidence>
<evidence type="ECO:0000256" key="1">
    <source>
        <dbReference type="ARBA" id="ARBA00004606"/>
    </source>
</evidence>
<dbReference type="HOGENOM" id="CLU_035559_2_0_1"/>
<keyword evidence="6" id="KW-1133">Transmembrane helix</keyword>